<feature type="transmembrane region" description="Helical" evidence="1">
    <location>
        <begin position="12"/>
        <end position="33"/>
    </location>
</feature>
<reference evidence="3" key="1">
    <citation type="submission" date="2022-11" db="UniProtKB">
        <authorList>
            <consortium name="WormBaseParasite"/>
        </authorList>
    </citation>
    <scope>IDENTIFICATION</scope>
</reference>
<keyword evidence="2" id="KW-1185">Reference proteome</keyword>
<feature type="transmembrane region" description="Helical" evidence="1">
    <location>
        <begin position="88"/>
        <end position="108"/>
    </location>
</feature>
<sequence>MWNNAKIAEYAFLYIFVGSIAVMCNIIVMIVQLKNRQSLSNSFSIMILASGDVIFSCGLISSAFDRFLAIKYYVWYFNNQASNVKRHLTCGLIIFIFALCSLSCMIFTTDLTKPVSPLCFPSDIFNVYQATYHYCLNATVGFLSSIVIFSSISAFVKIRRKNSVSPINFHNNNNNNNTDLSSHSQNNSWSKDFHLTLSMLIIGSMEIFLVVTPNLLLATLAYQFYDQKLSTLKAINFSAGLLIGFRSMMSLPVHLAVNKDFRDDFFKCVGIYHSAN</sequence>
<organism evidence="2 3">
    <name type="scientific">Romanomermis culicivorax</name>
    <name type="common">Nematode worm</name>
    <dbReference type="NCBI Taxonomy" id="13658"/>
    <lineage>
        <taxon>Eukaryota</taxon>
        <taxon>Metazoa</taxon>
        <taxon>Ecdysozoa</taxon>
        <taxon>Nematoda</taxon>
        <taxon>Enoplea</taxon>
        <taxon>Dorylaimia</taxon>
        <taxon>Mermithida</taxon>
        <taxon>Mermithoidea</taxon>
        <taxon>Mermithidae</taxon>
        <taxon>Romanomermis</taxon>
    </lineage>
</organism>
<evidence type="ECO:0000313" key="2">
    <source>
        <dbReference type="Proteomes" id="UP000887565"/>
    </source>
</evidence>
<dbReference type="Proteomes" id="UP000887565">
    <property type="component" value="Unplaced"/>
</dbReference>
<feature type="transmembrane region" description="Helical" evidence="1">
    <location>
        <begin position="237"/>
        <end position="257"/>
    </location>
</feature>
<name>A0A915K457_ROMCU</name>
<keyword evidence="1" id="KW-0812">Transmembrane</keyword>
<feature type="transmembrane region" description="Helical" evidence="1">
    <location>
        <begin position="200"/>
        <end position="225"/>
    </location>
</feature>
<proteinExistence type="predicted"/>
<accession>A0A915K457</accession>
<feature type="transmembrane region" description="Helical" evidence="1">
    <location>
        <begin position="45"/>
        <end position="68"/>
    </location>
</feature>
<keyword evidence="1" id="KW-0472">Membrane</keyword>
<dbReference type="Gene3D" id="1.20.1070.10">
    <property type="entry name" value="Rhodopsin 7-helix transmembrane proteins"/>
    <property type="match status" value="1"/>
</dbReference>
<feature type="transmembrane region" description="Helical" evidence="1">
    <location>
        <begin position="131"/>
        <end position="156"/>
    </location>
</feature>
<evidence type="ECO:0000256" key="1">
    <source>
        <dbReference type="SAM" id="Phobius"/>
    </source>
</evidence>
<dbReference type="AlphaFoldDB" id="A0A915K457"/>
<protein>
    <submittedName>
        <fullName evidence="3">G-protein coupled receptors family 1 profile domain-containing protein</fullName>
    </submittedName>
</protein>
<evidence type="ECO:0000313" key="3">
    <source>
        <dbReference type="WBParaSite" id="nRc.2.0.1.t32630-RA"/>
    </source>
</evidence>
<dbReference type="WBParaSite" id="nRc.2.0.1.t32630-RA">
    <property type="protein sequence ID" value="nRc.2.0.1.t32630-RA"/>
    <property type="gene ID" value="nRc.2.0.1.g32630"/>
</dbReference>
<dbReference type="SUPFAM" id="SSF81321">
    <property type="entry name" value="Family A G protein-coupled receptor-like"/>
    <property type="match status" value="1"/>
</dbReference>
<keyword evidence="1" id="KW-1133">Transmembrane helix</keyword>